<dbReference type="EMBL" id="CM023472">
    <property type="protein sequence ID" value="KAH7959621.1"/>
    <property type="molecule type" value="Genomic_DNA"/>
</dbReference>
<dbReference type="Proteomes" id="UP000821865">
    <property type="component" value="Chromosome 3"/>
</dbReference>
<evidence type="ECO:0000313" key="2">
    <source>
        <dbReference type="Proteomes" id="UP000821865"/>
    </source>
</evidence>
<organism evidence="1 2">
    <name type="scientific">Dermacentor silvarum</name>
    <name type="common">Tick</name>
    <dbReference type="NCBI Taxonomy" id="543639"/>
    <lineage>
        <taxon>Eukaryota</taxon>
        <taxon>Metazoa</taxon>
        <taxon>Ecdysozoa</taxon>
        <taxon>Arthropoda</taxon>
        <taxon>Chelicerata</taxon>
        <taxon>Arachnida</taxon>
        <taxon>Acari</taxon>
        <taxon>Parasitiformes</taxon>
        <taxon>Ixodida</taxon>
        <taxon>Ixodoidea</taxon>
        <taxon>Ixodidae</taxon>
        <taxon>Rhipicephalinae</taxon>
        <taxon>Dermacentor</taxon>
    </lineage>
</organism>
<keyword evidence="2" id="KW-1185">Reference proteome</keyword>
<accession>A0ACB8D5E1</accession>
<proteinExistence type="predicted"/>
<comment type="caution">
    <text evidence="1">The sequence shown here is derived from an EMBL/GenBank/DDBJ whole genome shotgun (WGS) entry which is preliminary data.</text>
</comment>
<name>A0ACB8D5E1_DERSI</name>
<evidence type="ECO:0000313" key="1">
    <source>
        <dbReference type="EMBL" id="KAH7959621.1"/>
    </source>
</evidence>
<reference evidence="1" key="1">
    <citation type="submission" date="2020-05" db="EMBL/GenBank/DDBJ databases">
        <title>Large-scale comparative analyses of tick genomes elucidate their genetic diversity and vector capacities.</title>
        <authorList>
            <person name="Jia N."/>
            <person name="Wang J."/>
            <person name="Shi W."/>
            <person name="Du L."/>
            <person name="Sun Y."/>
            <person name="Zhan W."/>
            <person name="Jiang J."/>
            <person name="Wang Q."/>
            <person name="Zhang B."/>
            <person name="Ji P."/>
            <person name="Sakyi L.B."/>
            <person name="Cui X."/>
            <person name="Yuan T."/>
            <person name="Jiang B."/>
            <person name="Yang W."/>
            <person name="Lam T.T.-Y."/>
            <person name="Chang Q."/>
            <person name="Ding S."/>
            <person name="Wang X."/>
            <person name="Zhu J."/>
            <person name="Ruan X."/>
            <person name="Zhao L."/>
            <person name="Wei J."/>
            <person name="Que T."/>
            <person name="Du C."/>
            <person name="Cheng J."/>
            <person name="Dai P."/>
            <person name="Han X."/>
            <person name="Huang E."/>
            <person name="Gao Y."/>
            <person name="Liu J."/>
            <person name="Shao H."/>
            <person name="Ye R."/>
            <person name="Li L."/>
            <person name="Wei W."/>
            <person name="Wang X."/>
            <person name="Wang C."/>
            <person name="Yang T."/>
            <person name="Huo Q."/>
            <person name="Li W."/>
            <person name="Guo W."/>
            <person name="Chen H."/>
            <person name="Zhou L."/>
            <person name="Ni X."/>
            <person name="Tian J."/>
            <person name="Zhou Y."/>
            <person name="Sheng Y."/>
            <person name="Liu T."/>
            <person name="Pan Y."/>
            <person name="Xia L."/>
            <person name="Li J."/>
            <person name="Zhao F."/>
            <person name="Cao W."/>
        </authorList>
    </citation>
    <scope>NUCLEOTIDE SEQUENCE</scope>
    <source>
        <strain evidence="1">Dsil-2018</strain>
    </source>
</reference>
<protein>
    <submittedName>
        <fullName evidence="1">Uncharacterized protein</fullName>
    </submittedName>
</protein>
<sequence length="589" mass="63694">MEHSLWRRYLLLDLETSDCFDNADVIGDGFFQVKIMLLCVVSLAILHSHTLAFALISFPVDHWCRPPAHLGNLSEAGWRNVGIPLEANGQPSSCRMYDALNSTAETIACDAWDYSADRAASTIVSQWNLVCHRAWLLHAAKAAHLFGAAVATAAAGYFADHAGRKPVINAATTMLLLVGCALRFADSYVIYLAMRFLLGGAASTLFVVTNILYFEVSPNDCRTRRLGMAVLMAFGPCVILFLLLRETRLNWMQLQMAMGSPTALAPLFFVLAVESPRWLVATKQFDQAEAVVASAAKANGFAKPADAAAAIKRLKSVESSKVNLKVTLLAVLSIGLVRHRVTTVFASSFATTFAYYALTPTAGLTRAWGGPVSLVATTAVFLICLLVFNRVSRLLMVSVNLSALACCSCLASLMFRMRQETLGRVFLVFARAFSVSGMMVNYIYVLEHFPTPIRGVFSCTSYAFGRIGATFTAVLESFYGVAQEDSLLGFVVFVVLNVVLLLLRIRDENETPAEPTTAPPGAKSPTAEQRHGLDRIEGSGGGEVAPARKAEAPSCSSPDACFRALPSRGESANKEPPTVTVIATTTCFH</sequence>
<gene>
    <name evidence="1" type="ORF">HPB49_012489</name>
</gene>